<evidence type="ECO:0000256" key="2">
    <source>
        <dbReference type="ARBA" id="ARBA00022475"/>
    </source>
</evidence>
<feature type="transmembrane region" description="Helical" evidence="6">
    <location>
        <begin position="281"/>
        <end position="300"/>
    </location>
</feature>
<dbReference type="AlphaFoldDB" id="A0A1F6AGI5"/>
<organism evidence="9 10">
    <name type="scientific">Candidatus Gottesmanbacteria bacterium RIFCSPLOWO2_01_FULL_43_11b</name>
    <dbReference type="NCBI Taxonomy" id="1798392"/>
    <lineage>
        <taxon>Bacteria</taxon>
        <taxon>Candidatus Gottesmaniibacteriota</taxon>
    </lineage>
</organism>
<dbReference type="EMBL" id="MFJV01000001">
    <property type="protein sequence ID" value="OGG23870.1"/>
    <property type="molecule type" value="Genomic_DNA"/>
</dbReference>
<keyword evidence="2" id="KW-1003">Cell membrane</keyword>
<dbReference type="Pfam" id="PF02743">
    <property type="entry name" value="dCache_1"/>
    <property type="match status" value="1"/>
</dbReference>
<proteinExistence type="predicted"/>
<feature type="transmembrane region" description="Helical" evidence="6">
    <location>
        <begin position="137"/>
        <end position="158"/>
    </location>
</feature>
<keyword evidence="3 6" id="KW-0812">Transmembrane</keyword>
<accession>A0A1F6AGI5</accession>
<evidence type="ECO:0000313" key="10">
    <source>
        <dbReference type="Proteomes" id="UP000178759"/>
    </source>
</evidence>
<gene>
    <name evidence="9" type="ORF">A3A79_01555</name>
</gene>
<comment type="caution">
    <text evidence="9">The sequence shown here is derived from an EMBL/GenBank/DDBJ whole genome shotgun (WGS) entry which is preliminary data.</text>
</comment>
<feature type="transmembrane region" description="Helical" evidence="6">
    <location>
        <begin position="306"/>
        <end position="327"/>
    </location>
</feature>
<dbReference type="Gene3D" id="3.30.450.20">
    <property type="entry name" value="PAS domain"/>
    <property type="match status" value="1"/>
</dbReference>
<evidence type="ECO:0000259" key="8">
    <source>
        <dbReference type="Pfam" id="PF12728"/>
    </source>
</evidence>
<dbReference type="InterPro" id="IPR033479">
    <property type="entry name" value="dCache_1"/>
</dbReference>
<feature type="domain" description="Helix-turn-helix" evidence="8">
    <location>
        <begin position="5"/>
        <end position="52"/>
    </location>
</feature>
<reference evidence="9 10" key="1">
    <citation type="journal article" date="2016" name="Nat. Commun.">
        <title>Thousands of microbial genomes shed light on interconnected biogeochemical processes in an aquifer system.</title>
        <authorList>
            <person name="Anantharaman K."/>
            <person name="Brown C.T."/>
            <person name="Hug L.A."/>
            <person name="Sharon I."/>
            <person name="Castelle C.J."/>
            <person name="Probst A.J."/>
            <person name="Thomas B.C."/>
            <person name="Singh A."/>
            <person name="Wilkins M.J."/>
            <person name="Karaoz U."/>
            <person name="Brodie E.L."/>
            <person name="Williams K.H."/>
            <person name="Hubbard S.S."/>
            <person name="Banfield J.F."/>
        </authorList>
    </citation>
    <scope>NUCLEOTIDE SEQUENCE [LARGE SCALE GENOMIC DNA]</scope>
</reference>
<evidence type="ECO:0000256" key="3">
    <source>
        <dbReference type="ARBA" id="ARBA00022692"/>
    </source>
</evidence>
<feature type="transmembrane region" description="Helical" evidence="6">
    <location>
        <begin position="249"/>
        <end position="274"/>
    </location>
</feature>
<feature type="transmembrane region" description="Helical" evidence="6">
    <location>
        <begin position="220"/>
        <end position="237"/>
    </location>
</feature>
<feature type="domain" description="Cache" evidence="7">
    <location>
        <begin position="369"/>
        <end position="594"/>
    </location>
</feature>
<feature type="transmembrane region" description="Helical" evidence="6">
    <location>
        <begin position="195"/>
        <end position="213"/>
    </location>
</feature>
<dbReference type="CDD" id="cd12914">
    <property type="entry name" value="PDC1_DGC_like"/>
    <property type="match status" value="1"/>
</dbReference>
<feature type="transmembrane region" description="Helical" evidence="6">
    <location>
        <begin position="170"/>
        <end position="189"/>
    </location>
</feature>
<evidence type="ECO:0000256" key="4">
    <source>
        <dbReference type="ARBA" id="ARBA00022989"/>
    </source>
</evidence>
<dbReference type="STRING" id="1798392.A3A79_01555"/>
<keyword evidence="4 6" id="KW-1133">Transmembrane helix</keyword>
<name>A0A1F6AGI5_9BACT</name>
<dbReference type="GO" id="GO:0005886">
    <property type="term" value="C:plasma membrane"/>
    <property type="evidence" value="ECO:0007669"/>
    <property type="project" value="UniProtKB-SubCell"/>
</dbReference>
<dbReference type="CDD" id="cd18774">
    <property type="entry name" value="PDC2_HK_sensor"/>
    <property type="match status" value="1"/>
</dbReference>
<dbReference type="Pfam" id="PF12728">
    <property type="entry name" value="HTH_17"/>
    <property type="match status" value="1"/>
</dbReference>
<evidence type="ECO:0000256" key="1">
    <source>
        <dbReference type="ARBA" id="ARBA00004651"/>
    </source>
</evidence>
<feature type="transmembrane region" description="Helical" evidence="6">
    <location>
        <begin position="106"/>
        <end position="125"/>
    </location>
</feature>
<dbReference type="Proteomes" id="UP000178759">
    <property type="component" value="Unassembled WGS sequence"/>
</dbReference>
<feature type="transmembrane region" description="Helical" evidence="6">
    <location>
        <begin position="339"/>
        <end position="362"/>
    </location>
</feature>
<comment type="subcellular location">
    <subcellularLocation>
        <location evidence="1">Cell membrane</location>
        <topology evidence="1">Multi-pass membrane protein</topology>
    </subcellularLocation>
</comment>
<evidence type="ECO:0000313" key="9">
    <source>
        <dbReference type="EMBL" id="OGG23870.1"/>
    </source>
</evidence>
<keyword evidence="5 6" id="KW-0472">Membrane</keyword>
<feature type="transmembrane region" description="Helical" evidence="6">
    <location>
        <begin position="610"/>
        <end position="630"/>
    </location>
</feature>
<protein>
    <recommendedName>
        <fullName evidence="11">Helix-turn-helix domain-containing protein</fullName>
    </recommendedName>
</protein>
<evidence type="ECO:0000256" key="6">
    <source>
        <dbReference type="SAM" id="Phobius"/>
    </source>
</evidence>
<sequence>MPKTYTVKQVADILGFSTNSIYSFLKAKRIKGVRAGKGRFRIPETELARVLQLSKKSVNTEVFQPSQVTNTPQQSQPIGDDRMLEDTESETLARGFMRKILSLPNLFDWFVGLSAIISGLGLFLFNHVYSPSGTVQFATVLPAVRIILIVAGLGILLADILPKSRAWHQTFLFILSTMGIFNSYILWVTGDIDGAMLYGLLAILVGINALVHFGGVFSLALYLTLLGLVTPVLYWFGDKDIHINSLIKFLNISYITAFLGMSVLAGLFLLMFLGGYRKNSVFFWIASWLAAILLVAAAVFNGQIVYWSRAFFLLTFAFFVAFMPIWRLFQYANSKRERLLIHGMFALVGMTMMIAIGVVHILQIGVWEQNKKEFTAKLNYAESMVSSALESVESSLIASSTNPDLLDAIADSDESRLVALSKVVYESNSFIRRLVFLSSDGDGIALYPLGTFDEPNFAYREYFRIARDTGKPYTSNVFEARSDNEQRKVIVVAVPFINKSNFVGVMTASVNILALGEKLQRVAVGSGGEYFLIVDEEGKIVIAPETTSIGASIAESDLLRRALIGEQGVALDRLDDGELGMVAYRKFSNSPWALSLRAPASRVYTIGQSAVASVFAVVGLIMLTSLLFLSTLQIRVKRPREASP</sequence>
<dbReference type="InterPro" id="IPR041657">
    <property type="entry name" value="HTH_17"/>
</dbReference>
<evidence type="ECO:0000256" key="5">
    <source>
        <dbReference type="ARBA" id="ARBA00023136"/>
    </source>
</evidence>
<evidence type="ECO:0008006" key="11">
    <source>
        <dbReference type="Google" id="ProtNLM"/>
    </source>
</evidence>
<evidence type="ECO:0000259" key="7">
    <source>
        <dbReference type="Pfam" id="PF02743"/>
    </source>
</evidence>